<evidence type="ECO:0000313" key="1">
    <source>
        <dbReference type="EMBL" id="JAP68665.1"/>
    </source>
</evidence>
<protein>
    <submittedName>
        <fullName evidence="1">Uncharacterized protein</fullName>
    </submittedName>
</protein>
<accession>A0A131XR71</accession>
<dbReference type="EMBL" id="GEFM01007131">
    <property type="protein sequence ID" value="JAP68665.1"/>
    <property type="molecule type" value="mRNA"/>
</dbReference>
<proteinExistence type="evidence at transcript level"/>
<sequence length="69" mass="8156">MIVENCLYIIIYKYKKEKKNELSKTQDARGCLFLWRGGGATVGDSRFERVSHLYRCNGCFMTPRRLYAR</sequence>
<name>A0A131XR71_IXORI</name>
<organism evidence="1">
    <name type="scientific">Ixodes ricinus</name>
    <name type="common">Common tick</name>
    <name type="synonym">Acarus ricinus</name>
    <dbReference type="NCBI Taxonomy" id="34613"/>
    <lineage>
        <taxon>Eukaryota</taxon>
        <taxon>Metazoa</taxon>
        <taxon>Ecdysozoa</taxon>
        <taxon>Arthropoda</taxon>
        <taxon>Chelicerata</taxon>
        <taxon>Arachnida</taxon>
        <taxon>Acari</taxon>
        <taxon>Parasitiformes</taxon>
        <taxon>Ixodida</taxon>
        <taxon>Ixodoidea</taxon>
        <taxon>Ixodidae</taxon>
        <taxon>Ixodinae</taxon>
        <taxon>Ixodes</taxon>
    </lineage>
</organism>
<dbReference type="AlphaFoldDB" id="A0A131XR71"/>
<reference evidence="1" key="1">
    <citation type="submission" date="2016-02" db="EMBL/GenBank/DDBJ databases">
        <title>RNAseq analyses of the midgut from blood- or serum-fed Ixodes ricinus ticks.</title>
        <authorList>
            <person name="Perner J."/>
            <person name="Provaznik J."/>
            <person name="Schrenkova J."/>
            <person name="Urbanova V."/>
            <person name="Ribeiro J.M."/>
            <person name="Kopacek P."/>
        </authorList>
    </citation>
    <scope>NUCLEOTIDE SEQUENCE</scope>
    <source>
        <tissue evidence="1">Gut</tissue>
    </source>
</reference>